<name>A0ABT3CEX1_9MYCO</name>
<dbReference type="PANTHER" id="PTHR32011">
    <property type="entry name" value="OS08G0472400 PROTEIN"/>
    <property type="match status" value="1"/>
</dbReference>
<evidence type="ECO:0000313" key="2">
    <source>
        <dbReference type="Proteomes" id="UP001526201"/>
    </source>
</evidence>
<dbReference type="PANTHER" id="PTHR32011:SF2">
    <property type="entry name" value="OS08G0472400 PROTEIN"/>
    <property type="match status" value="1"/>
</dbReference>
<accession>A0ABT3CEX1</accession>
<evidence type="ECO:0000313" key="1">
    <source>
        <dbReference type="EMBL" id="MCV7227928.1"/>
    </source>
</evidence>
<dbReference type="EMBL" id="JACKTY010000031">
    <property type="protein sequence ID" value="MCV7227928.1"/>
    <property type="molecule type" value="Genomic_DNA"/>
</dbReference>
<dbReference type="Proteomes" id="UP001526201">
    <property type="component" value="Unassembled WGS sequence"/>
</dbReference>
<dbReference type="RefSeq" id="WP_264068971.1">
    <property type="nucleotide sequence ID" value="NZ_JACKTY010000031.1"/>
</dbReference>
<evidence type="ECO:0008006" key="3">
    <source>
        <dbReference type="Google" id="ProtNLM"/>
    </source>
</evidence>
<keyword evidence="2" id="KW-1185">Reference proteome</keyword>
<proteinExistence type="predicted"/>
<reference evidence="1 2" key="1">
    <citation type="journal article" date="2022" name="BMC Genomics">
        <title>Comparative genome analysis of mycobacteria focusing on tRNA and non-coding RNA.</title>
        <authorList>
            <person name="Behra P.R.K."/>
            <person name="Pettersson B.M.F."/>
            <person name="Ramesh M."/>
            <person name="Das S."/>
            <person name="Dasgupta S."/>
            <person name="Kirsebom L.A."/>
        </authorList>
    </citation>
    <scope>NUCLEOTIDE SEQUENCE [LARGE SCALE GENOMIC DNA]</scope>
    <source>
        <strain evidence="1 2">DSM 44078</strain>
    </source>
</reference>
<comment type="caution">
    <text evidence="1">The sequence shown here is derived from an EMBL/GenBank/DDBJ whole genome shotgun (WGS) entry which is preliminary data.</text>
</comment>
<gene>
    <name evidence="1" type="ORF">H7J73_18080</name>
</gene>
<organism evidence="1 2">
    <name type="scientific">Mycolicibacterium komossense</name>
    <dbReference type="NCBI Taxonomy" id="1779"/>
    <lineage>
        <taxon>Bacteria</taxon>
        <taxon>Bacillati</taxon>
        <taxon>Actinomycetota</taxon>
        <taxon>Actinomycetes</taxon>
        <taxon>Mycobacteriales</taxon>
        <taxon>Mycobacteriaceae</taxon>
        <taxon>Mycolicibacterium</taxon>
    </lineage>
</organism>
<protein>
    <recommendedName>
        <fullName evidence="3">SMI1/KNR4 family protein</fullName>
    </recommendedName>
</protein>
<sequence length="191" mass="21397">MDDEGARLGAQAARHLRDYTRQIETGLTEAEFARVEGRFGFQFADDHRAFLAAGLPVGERWPDWRDGADEDLLDRLGWPVEGVLFDVENNALWMDEWGERPVEMADALTLASHKLAGVPQMVPVYGHRYLPAGRGTYGHPVLSIYQADIICYGFTLVDYLDNEFGPGPDNLRWASAVGPQPTVEFWSELVS</sequence>